<evidence type="ECO:0000313" key="7">
    <source>
        <dbReference type="Proteomes" id="UP000219612"/>
    </source>
</evidence>
<dbReference type="AlphaFoldDB" id="A0A285KA53"/>
<dbReference type="EMBL" id="OBDY01000034">
    <property type="protein sequence ID" value="SNY68837.1"/>
    <property type="molecule type" value="Genomic_DNA"/>
</dbReference>
<gene>
    <name evidence="6" type="ORF">SAMN05421748_13435</name>
</gene>
<evidence type="ECO:0000256" key="1">
    <source>
        <dbReference type="ARBA" id="ARBA00023015"/>
    </source>
</evidence>
<dbReference type="InterPro" id="IPR001647">
    <property type="entry name" value="HTH_TetR"/>
</dbReference>
<dbReference type="PRINTS" id="PR00455">
    <property type="entry name" value="HTHTETR"/>
</dbReference>
<evidence type="ECO:0000256" key="4">
    <source>
        <dbReference type="PROSITE-ProRule" id="PRU00335"/>
    </source>
</evidence>
<name>A0A285KA53_9ACTN</name>
<keyword evidence="7" id="KW-1185">Reference proteome</keyword>
<evidence type="ECO:0000256" key="2">
    <source>
        <dbReference type="ARBA" id="ARBA00023125"/>
    </source>
</evidence>
<dbReference type="InterPro" id="IPR011075">
    <property type="entry name" value="TetR_C"/>
</dbReference>
<keyword evidence="3" id="KW-0804">Transcription</keyword>
<dbReference type="PROSITE" id="PS50977">
    <property type="entry name" value="HTH_TETR_2"/>
    <property type="match status" value="1"/>
</dbReference>
<protein>
    <submittedName>
        <fullName evidence="6">DNA-binding transcriptional regulator, AcrR family</fullName>
    </submittedName>
</protein>
<dbReference type="Proteomes" id="UP000219612">
    <property type="component" value="Unassembled WGS sequence"/>
</dbReference>
<dbReference type="PANTHER" id="PTHR30055">
    <property type="entry name" value="HTH-TYPE TRANSCRIPTIONAL REGULATOR RUTR"/>
    <property type="match status" value="1"/>
</dbReference>
<feature type="DNA-binding region" description="H-T-H motif" evidence="4">
    <location>
        <begin position="38"/>
        <end position="57"/>
    </location>
</feature>
<evidence type="ECO:0000256" key="3">
    <source>
        <dbReference type="ARBA" id="ARBA00023163"/>
    </source>
</evidence>
<dbReference type="InterPro" id="IPR009057">
    <property type="entry name" value="Homeodomain-like_sf"/>
</dbReference>
<keyword evidence="2 4" id="KW-0238">DNA-binding</keyword>
<dbReference type="GO" id="GO:0003700">
    <property type="term" value="F:DNA-binding transcription factor activity"/>
    <property type="evidence" value="ECO:0007669"/>
    <property type="project" value="TreeGrafter"/>
</dbReference>
<dbReference type="InterPro" id="IPR036271">
    <property type="entry name" value="Tet_transcr_reg_TetR-rel_C_sf"/>
</dbReference>
<dbReference type="PROSITE" id="PS01081">
    <property type="entry name" value="HTH_TETR_1"/>
    <property type="match status" value="1"/>
</dbReference>
<evidence type="ECO:0000313" key="6">
    <source>
        <dbReference type="EMBL" id="SNY68837.1"/>
    </source>
</evidence>
<dbReference type="Gene3D" id="1.10.10.60">
    <property type="entry name" value="Homeodomain-like"/>
    <property type="match status" value="1"/>
</dbReference>
<dbReference type="PANTHER" id="PTHR30055:SF149">
    <property type="entry name" value="TETR-FAMILY TRANSCRIPTIONAL REGULATOR"/>
    <property type="match status" value="1"/>
</dbReference>
<dbReference type="GO" id="GO:0000976">
    <property type="term" value="F:transcription cis-regulatory region binding"/>
    <property type="evidence" value="ECO:0007669"/>
    <property type="project" value="TreeGrafter"/>
</dbReference>
<feature type="domain" description="HTH tetR-type" evidence="5">
    <location>
        <begin position="15"/>
        <end position="75"/>
    </location>
</feature>
<proteinExistence type="predicted"/>
<organism evidence="6 7">
    <name type="scientific">Paractinoplanes atraurantiacus</name>
    <dbReference type="NCBI Taxonomy" id="1036182"/>
    <lineage>
        <taxon>Bacteria</taxon>
        <taxon>Bacillati</taxon>
        <taxon>Actinomycetota</taxon>
        <taxon>Actinomycetes</taxon>
        <taxon>Micromonosporales</taxon>
        <taxon>Micromonosporaceae</taxon>
        <taxon>Paractinoplanes</taxon>
    </lineage>
</organism>
<evidence type="ECO:0000259" key="5">
    <source>
        <dbReference type="PROSITE" id="PS50977"/>
    </source>
</evidence>
<dbReference type="InterPro" id="IPR050109">
    <property type="entry name" value="HTH-type_TetR-like_transc_reg"/>
</dbReference>
<keyword evidence="1" id="KW-0805">Transcription regulation</keyword>
<dbReference type="Pfam" id="PF16859">
    <property type="entry name" value="TetR_C_11"/>
    <property type="match status" value="1"/>
</dbReference>
<dbReference type="InterPro" id="IPR023772">
    <property type="entry name" value="DNA-bd_HTH_TetR-type_CS"/>
</dbReference>
<reference evidence="6 7" key="1">
    <citation type="submission" date="2017-09" db="EMBL/GenBank/DDBJ databases">
        <authorList>
            <person name="Ehlers B."/>
            <person name="Leendertz F.H."/>
        </authorList>
    </citation>
    <scope>NUCLEOTIDE SEQUENCE [LARGE SCALE GENOMIC DNA]</scope>
    <source>
        <strain evidence="6 7">CGMCC 4.6857</strain>
    </source>
</reference>
<dbReference type="SUPFAM" id="SSF46689">
    <property type="entry name" value="Homeodomain-like"/>
    <property type="match status" value="1"/>
</dbReference>
<dbReference type="Gene3D" id="1.10.357.10">
    <property type="entry name" value="Tetracycline Repressor, domain 2"/>
    <property type="match status" value="1"/>
</dbReference>
<dbReference type="Pfam" id="PF00440">
    <property type="entry name" value="TetR_N"/>
    <property type="match status" value="1"/>
</dbReference>
<sequence>MPLEQPRLRRSRLSAERERELLDTALRLVRERGYDRVTIDDIAAAARASVATLYRRWESKAKLVITAIQVTKPESAADIDTGSLRGDLLAVAERAAGPIRLREPATATMTGLARDALLDPELMRAMRDILVEPEVEVLRRVLARHAEAGRIKKDAKVLDIVDRLIFGPLLFEQLFAGHDPTLAEHLVDDVLLPLLTKG</sequence>
<dbReference type="SUPFAM" id="SSF48498">
    <property type="entry name" value="Tetracyclin repressor-like, C-terminal domain"/>
    <property type="match status" value="1"/>
</dbReference>
<dbReference type="OrthoDB" id="9796019at2"/>
<dbReference type="RefSeq" id="WP_097328096.1">
    <property type="nucleotide sequence ID" value="NZ_OBDY01000034.1"/>
</dbReference>
<accession>A0A285KA53</accession>